<dbReference type="SUPFAM" id="SSF50475">
    <property type="entry name" value="FMN-binding split barrel"/>
    <property type="match status" value="1"/>
</dbReference>
<sequence length="168" mass="18705">MADAEKTEQEKRETLKKLVKDARIGMLTTMTADGRHVSRPMAVQDVEFDGDLWFFTYADSDLVAQVRTHPQVNVSFSDEKQHAWVSVAGAAEQLTDRAKAEELWNPMLKAWFPDGLETPNLTLVKVHADTAEYWESAHSSRVVTLLGYAKAAVTGKTPDAGENETVQL</sequence>
<evidence type="ECO:0000259" key="1">
    <source>
        <dbReference type="Pfam" id="PF16242"/>
    </source>
</evidence>
<evidence type="ECO:0000313" key="2">
    <source>
        <dbReference type="EMBL" id="GIE46467.1"/>
    </source>
</evidence>
<gene>
    <name evidence="2" type="ORF">Ani05nite_00010</name>
</gene>
<comment type="caution">
    <text evidence="2">The sequence shown here is derived from an EMBL/GenBank/DDBJ whole genome shotgun (WGS) entry which is preliminary data.</text>
</comment>
<reference evidence="2" key="1">
    <citation type="submission" date="2021-01" db="EMBL/GenBank/DDBJ databases">
        <title>Whole genome shotgun sequence of Actinoplanes nipponensis NBRC 14063.</title>
        <authorList>
            <person name="Komaki H."/>
            <person name="Tamura T."/>
        </authorList>
    </citation>
    <scope>NUCLEOTIDE SEQUENCE</scope>
    <source>
        <strain evidence="2">NBRC 14063</strain>
    </source>
</reference>
<dbReference type="InterPro" id="IPR038725">
    <property type="entry name" value="YdaG_split_barrel_FMN-bd"/>
</dbReference>
<dbReference type="InterPro" id="IPR052917">
    <property type="entry name" value="Stress-Dev_Protein"/>
</dbReference>
<name>A0A919JCP2_9ACTN</name>
<feature type="domain" description="General stress protein FMN-binding split barrel" evidence="1">
    <location>
        <begin position="11"/>
        <end position="159"/>
    </location>
</feature>
<dbReference type="EMBL" id="BOMQ01000001">
    <property type="protein sequence ID" value="GIE46467.1"/>
    <property type="molecule type" value="Genomic_DNA"/>
</dbReference>
<dbReference type="RefSeq" id="WP_203762374.1">
    <property type="nucleotide sequence ID" value="NZ_BAAAYJ010000042.1"/>
</dbReference>
<dbReference type="AlphaFoldDB" id="A0A919JCP2"/>
<keyword evidence="3" id="KW-1185">Reference proteome</keyword>
<evidence type="ECO:0000313" key="3">
    <source>
        <dbReference type="Proteomes" id="UP000647172"/>
    </source>
</evidence>
<dbReference type="Gene3D" id="2.30.110.10">
    <property type="entry name" value="Electron Transport, Fmn-binding Protein, Chain A"/>
    <property type="match status" value="1"/>
</dbReference>
<protein>
    <submittedName>
        <fullName evidence="2">General stress protein</fullName>
    </submittedName>
</protein>
<dbReference type="PANTHER" id="PTHR34818">
    <property type="entry name" value="PROTEIN BLI-3"/>
    <property type="match status" value="1"/>
</dbReference>
<dbReference type="PANTHER" id="PTHR34818:SF1">
    <property type="entry name" value="PROTEIN BLI-3"/>
    <property type="match status" value="1"/>
</dbReference>
<dbReference type="InterPro" id="IPR012349">
    <property type="entry name" value="Split_barrel_FMN-bd"/>
</dbReference>
<dbReference type="Pfam" id="PF16242">
    <property type="entry name" value="Pyrid_ox_like"/>
    <property type="match status" value="1"/>
</dbReference>
<organism evidence="2 3">
    <name type="scientific">Actinoplanes nipponensis</name>
    <dbReference type="NCBI Taxonomy" id="135950"/>
    <lineage>
        <taxon>Bacteria</taxon>
        <taxon>Bacillati</taxon>
        <taxon>Actinomycetota</taxon>
        <taxon>Actinomycetes</taxon>
        <taxon>Micromonosporales</taxon>
        <taxon>Micromonosporaceae</taxon>
        <taxon>Actinoplanes</taxon>
    </lineage>
</organism>
<accession>A0A919JCP2</accession>
<proteinExistence type="predicted"/>
<dbReference type="Proteomes" id="UP000647172">
    <property type="component" value="Unassembled WGS sequence"/>
</dbReference>